<dbReference type="Gene3D" id="3.10.129.10">
    <property type="entry name" value="Hotdog Thioesterase"/>
    <property type="match status" value="1"/>
</dbReference>
<dbReference type="CDD" id="cd03443">
    <property type="entry name" value="PaaI_thioesterase"/>
    <property type="match status" value="1"/>
</dbReference>
<evidence type="ECO:0000259" key="3">
    <source>
        <dbReference type="Pfam" id="PF03061"/>
    </source>
</evidence>
<dbReference type="AlphaFoldDB" id="A0A382JHC6"/>
<comment type="similarity">
    <text evidence="1">Belongs to the thioesterase PaaI family.</text>
</comment>
<proteinExistence type="inferred from homology"/>
<dbReference type="SUPFAM" id="SSF54637">
    <property type="entry name" value="Thioesterase/thiol ester dehydrase-isomerase"/>
    <property type="match status" value="1"/>
</dbReference>
<reference evidence="4" key="1">
    <citation type="submission" date="2018-05" db="EMBL/GenBank/DDBJ databases">
        <authorList>
            <person name="Lanie J.A."/>
            <person name="Ng W.-L."/>
            <person name="Kazmierczak K.M."/>
            <person name="Andrzejewski T.M."/>
            <person name="Davidsen T.M."/>
            <person name="Wayne K.J."/>
            <person name="Tettelin H."/>
            <person name="Glass J.I."/>
            <person name="Rusch D."/>
            <person name="Podicherti R."/>
            <person name="Tsui H.-C.T."/>
            <person name="Winkler M.E."/>
        </authorList>
    </citation>
    <scope>NUCLEOTIDE SEQUENCE</scope>
</reference>
<dbReference type="InterPro" id="IPR003736">
    <property type="entry name" value="PAAI_dom"/>
</dbReference>
<evidence type="ECO:0000256" key="2">
    <source>
        <dbReference type="ARBA" id="ARBA00022801"/>
    </source>
</evidence>
<name>A0A382JHC6_9ZZZZ</name>
<organism evidence="4">
    <name type="scientific">marine metagenome</name>
    <dbReference type="NCBI Taxonomy" id="408172"/>
    <lineage>
        <taxon>unclassified sequences</taxon>
        <taxon>metagenomes</taxon>
        <taxon>ecological metagenomes</taxon>
    </lineage>
</organism>
<keyword evidence="2" id="KW-0378">Hydrolase</keyword>
<evidence type="ECO:0000313" key="4">
    <source>
        <dbReference type="EMBL" id="SVC10762.1"/>
    </source>
</evidence>
<dbReference type="NCBIfam" id="TIGR00369">
    <property type="entry name" value="unchar_dom_1"/>
    <property type="match status" value="1"/>
</dbReference>
<dbReference type="GO" id="GO:0047617">
    <property type="term" value="F:fatty acyl-CoA hydrolase activity"/>
    <property type="evidence" value="ECO:0007669"/>
    <property type="project" value="InterPro"/>
</dbReference>
<dbReference type="EMBL" id="UINC01073984">
    <property type="protein sequence ID" value="SVC10762.1"/>
    <property type="molecule type" value="Genomic_DNA"/>
</dbReference>
<feature type="domain" description="Thioesterase" evidence="3">
    <location>
        <begin position="49"/>
        <end position="127"/>
    </location>
</feature>
<dbReference type="InterPro" id="IPR039298">
    <property type="entry name" value="ACOT13"/>
</dbReference>
<dbReference type="InterPro" id="IPR029069">
    <property type="entry name" value="HotDog_dom_sf"/>
</dbReference>
<dbReference type="PANTHER" id="PTHR21660">
    <property type="entry name" value="THIOESTERASE SUPERFAMILY MEMBER-RELATED"/>
    <property type="match status" value="1"/>
</dbReference>
<accession>A0A382JHC6</accession>
<protein>
    <recommendedName>
        <fullName evidence="3">Thioesterase domain-containing protein</fullName>
    </recommendedName>
</protein>
<sequence length="146" mass="15242">MDDITLESVSSPNGIGSQPPSLRIELIKRGVGWATAIFVARSEHLNPKGMLHGGIIAGLLDLIMAIAAGSHPDPEQRRFSVTLSLSMNFIGSAPAGPLELRAETTGGGKRTCFCDGRIKDTDGNLVATAQGAFKLLAPGTETTSEV</sequence>
<dbReference type="Pfam" id="PF03061">
    <property type="entry name" value="4HBT"/>
    <property type="match status" value="1"/>
</dbReference>
<dbReference type="InterPro" id="IPR006683">
    <property type="entry name" value="Thioestr_dom"/>
</dbReference>
<gene>
    <name evidence="4" type="ORF">METZ01_LOCUS263616</name>
</gene>
<dbReference type="PANTHER" id="PTHR21660:SF1">
    <property type="entry name" value="ACYL-COENZYME A THIOESTERASE 13"/>
    <property type="match status" value="1"/>
</dbReference>
<evidence type="ECO:0000256" key="1">
    <source>
        <dbReference type="ARBA" id="ARBA00008324"/>
    </source>
</evidence>